<evidence type="ECO:0000313" key="1">
    <source>
        <dbReference type="Proteomes" id="UP000095286"/>
    </source>
</evidence>
<protein>
    <submittedName>
        <fullName evidence="2">Kunitz/Bovine pancreatic trypsin inhibitor domain protein</fullName>
    </submittedName>
</protein>
<accession>A0AC35TNS6</accession>
<name>A0AC35TNS6_9BILA</name>
<proteinExistence type="predicted"/>
<dbReference type="WBParaSite" id="RSKR_0000278400.1">
    <property type="protein sequence ID" value="RSKR_0000278400.1"/>
    <property type="gene ID" value="RSKR_0000278400"/>
</dbReference>
<sequence length="378" mass="43013">MIASSLCFNSFHANNLCCPTQIYTCNQPLDIGQTNKKNAGIRFHFDLLSGSCQSFVYQGSGGNSNQFRTKLACQKYCSSKDASRRKEFICQGDDSRPGLPLSHKVESIRWYWNVKANLCLPFTYYGQAGSIKSFISSDKCNEYCSSLLCPIGKPFKIDGVGNLKCRRDDNCPDTHFCRNQNCCPLAVNICSQKLLYGSKCLSEPIKRFYWNHEQKKALPFYFNGCHGNENNFESFDLAIKSCSNVQAIKRCRHGKALEFKLGITMQCKKEMSVKKYLNQQLTPNSKKTFKDILAEMARKDMVLENASNLCPNDYYCYFEKSQQIGFCCENKAYTCSLKFDEGKYCLPEPIIQYYYSYGNCLVGYYNGCGGNSNRFSVS</sequence>
<organism evidence="1 2">
    <name type="scientific">Rhabditophanes sp. KR3021</name>
    <dbReference type="NCBI Taxonomy" id="114890"/>
    <lineage>
        <taxon>Eukaryota</taxon>
        <taxon>Metazoa</taxon>
        <taxon>Ecdysozoa</taxon>
        <taxon>Nematoda</taxon>
        <taxon>Chromadorea</taxon>
        <taxon>Rhabditida</taxon>
        <taxon>Tylenchina</taxon>
        <taxon>Panagrolaimomorpha</taxon>
        <taxon>Strongyloidoidea</taxon>
        <taxon>Alloionematidae</taxon>
        <taxon>Rhabditophanes</taxon>
    </lineage>
</organism>
<dbReference type="Proteomes" id="UP000095286">
    <property type="component" value="Unplaced"/>
</dbReference>
<reference evidence="2" key="1">
    <citation type="submission" date="2016-11" db="UniProtKB">
        <authorList>
            <consortium name="WormBaseParasite"/>
        </authorList>
    </citation>
    <scope>IDENTIFICATION</scope>
    <source>
        <strain evidence="2">KR3021</strain>
    </source>
</reference>
<evidence type="ECO:0000313" key="2">
    <source>
        <dbReference type="WBParaSite" id="RSKR_0000278400.1"/>
    </source>
</evidence>